<dbReference type="AlphaFoldDB" id="S9W2G2"/>
<dbReference type="GeneID" id="25039183"/>
<organism evidence="1 2">
    <name type="scientific">Schizosaccharomyces cryophilus (strain OY26 / ATCC MYA-4695 / CBS 11777 / NBRC 106824 / NRRL Y48691)</name>
    <name type="common">Fission yeast</name>
    <dbReference type="NCBI Taxonomy" id="653667"/>
    <lineage>
        <taxon>Eukaryota</taxon>
        <taxon>Fungi</taxon>
        <taxon>Dikarya</taxon>
        <taxon>Ascomycota</taxon>
        <taxon>Taphrinomycotina</taxon>
        <taxon>Schizosaccharomycetes</taxon>
        <taxon>Schizosaccharomycetales</taxon>
        <taxon>Schizosaccharomycetaceae</taxon>
        <taxon>Schizosaccharomyces</taxon>
    </lineage>
</organism>
<dbReference type="Proteomes" id="UP000015464">
    <property type="component" value="Unassembled WGS sequence"/>
</dbReference>
<accession>S9W2G2</accession>
<reference evidence="1 2" key="1">
    <citation type="journal article" date="2011" name="Science">
        <title>Comparative functional genomics of the fission yeasts.</title>
        <authorList>
            <person name="Rhind N."/>
            <person name="Chen Z."/>
            <person name="Yassour M."/>
            <person name="Thompson D.A."/>
            <person name="Haas B.J."/>
            <person name="Habib N."/>
            <person name="Wapinski I."/>
            <person name="Roy S."/>
            <person name="Lin M.F."/>
            <person name="Heiman D.I."/>
            <person name="Young S.K."/>
            <person name="Furuya K."/>
            <person name="Guo Y."/>
            <person name="Pidoux A."/>
            <person name="Chen H.M."/>
            <person name="Robbertse B."/>
            <person name="Goldberg J.M."/>
            <person name="Aoki K."/>
            <person name="Bayne E.H."/>
            <person name="Berlin A.M."/>
            <person name="Desjardins C.A."/>
            <person name="Dobbs E."/>
            <person name="Dukaj L."/>
            <person name="Fan L."/>
            <person name="FitzGerald M.G."/>
            <person name="French C."/>
            <person name="Gujja S."/>
            <person name="Hansen K."/>
            <person name="Keifenheim D."/>
            <person name="Levin J.Z."/>
            <person name="Mosher R.A."/>
            <person name="Mueller C.A."/>
            <person name="Pfiffner J."/>
            <person name="Priest M."/>
            <person name="Russ C."/>
            <person name="Smialowska A."/>
            <person name="Swoboda P."/>
            <person name="Sykes S.M."/>
            <person name="Vaughn M."/>
            <person name="Vengrova S."/>
            <person name="Yoder R."/>
            <person name="Zeng Q."/>
            <person name="Allshire R."/>
            <person name="Baulcombe D."/>
            <person name="Birren B.W."/>
            <person name="Brown W."/>
            <person name="Ekwall K."/>
            <person name="Kellis M."/>
            <person name="Leatherwood J."/>
            <person name="Levin H."/>
            <person name="Margalit H."/>
            <person name="Martienssen R."/>
            <person name="Nieduszynski C.A."/>
            <person name="Spatafora J.W."/>
            <person name="Friedman N."/>
            <person name="Dalgaard J.Z."/>
            <person name="Baumann P."/>
            <person name="Niki H."/>
            <person name="Regev A."/>
            <person name="Nusbaum C."/>
        </authorList>
    </citation>
    <scope>NUCLEOTIDE SEQUENCE [LARGE SCALE GENOMIC DNA]</scope>
    <source>
        <strain evidence="2">OY26 / ATCC MYA-4695 / CBS 11777 / NBRC 106824 / NRRL Y48691</strain>
    </source>
</reference>
<dbReference type="OrthoDB" id="1109245at2759"/>
<evidence type="ECO:0000313" key="2">
    <source>
        <dbReference type="Proteomes" id="UP000015464"/>
    </source>
</evidence>
<dbReference type="EMBL" id="KE546990">
    <property type="protein sequence ID" value="EPY52215.1"/>
    <property type="molecule type" value="Genomic_DNA"/>
</dbReference>
<dbReference type="HOGENOM" id="CLU_2414535_0_0_1"/>
<gene>
    <name evidence="1" type="ORF">SPOG_04870</name>
</gene>
<sequence>MVSVTKEIKLSINRVDVNEQFASHKGKPSQYQEVKISISKIINYERKGAKITKSKPNPRKLLKLYVRTISSSKNRTDKYRMVINFKRDYKDG</sequence>
<evidence type="ECO:0000313" key="1">
    <source>
        <dbReference type="EMBL" id="EPY52215.1"/>
    </source>
</evidence>
<name>S9W2G2_SCHCR</name>
<dbReference type="RefSeq" id="XP_013023596.1">
    <property type="nucleotide sequence ID" value="XM_013168142.1"/>
</dbReference>
<protein>
    <submittedName>
        <fullName evidence="1">Uncharacterized protein</fullName>
    </submittedName>
</protein>
<proteinExistence type="predicted"/>
<keyword evidence="2" id="KW-1185">Reference proteome</keyword>